<gene>
    <name evidence="2" type="ORF">FB473_001943</name>
</gene>
<dbReference type="EMBL" id="JAAMOZ010000001">
    <property type="protein sequence ID" value="NIH57298.1"/>
    <property type="molecule type" value="Genomic_DNA"/>
</dbReference>
<comment type="caution">
    <text evidence="2">The sequence shown here is derived from an EMBL/GenBank/DDBJ whole genome shotgun (WGS) entry which is preliminary data.</text>
</comment>
<evidence type="ECO:0000313" key="2">
    <source>
        <dbReference type="EMBL" id="NIH57298.1"/>
    </source>
</evidence>
<accession>A0ABX0SFZ5</accession>
<protein>
    <submittedName>
        <fullName evidence="2">Uncharacterized protein</fullName>
    </submittedName>
</protein>
<feature type="region of interest" description="Disordered" evidence="1">
    <location>
        <begin position="1"/>
        <end position="25"/>
    </location>
</feature>
<name>A0ABX0SFZ5_9ACTN</name>
<sequence length="77" mass="9027">MSQTAETLRRADPEPHRVSRESDCCANGHRWTPDTTRWRFRARGGRHGSGWERDCLVCKAVSEGRRRKLRVGERTYQ</sequence>
<keyword evidence="3" id="KW-1185">Reference proteome</keyword>
<reference evidence="2 3" key="1">
    <citation type="submission" date="2020-02" db="EMBL/GenBank/DDBJ databases">
        <title>Sequencing the genomes of 1000 actinobacteria strains.</title>
        <authorList>
            <person name="Klenk H.-P."/>
        </authorList>
    </citation>
    <scope>NUCLEOTIDE SEQUENCE [LARGE SCALE GENOMIC DNA]</scope>
    <source>
        <strain evidence="2 3">DSM 19609</strain>
    </source>
</reference>
<proteinExistence type="predicted"/>
<evidence type="ECO:0000313" key="3">
    <source>
        <dbReference type="Proteomes" id="UP000749311"/>
    </source>
</evidence>
<organism evidence="2 3">
    <name type="scientific">Brooklawnia cerclae</name>
    <dbReference type="NCBI Taxonomy" id="349934"/>
    <lineage>
        <taxon>Bacteria</taxon>
        <taxon>Bacillati</taxon>
        <taxon>Actinomycetota</taxon>
        <taxon>Actinomycetes</taxon>
        <taxon>Propionibacteriales</taxon>
        <taxon>Propionibacteriaceae</taxon>
        <taxon>Brooklawnia</taxon>
    </lineage>
</organism>
<evidence type="ECO:0000256" key="1">
    <source>
        <dbReference type="SAM" id="MobiDB-lite"/>
    </source>
</evidence>
<feature type="compositionally biased region" description="Basic and acidic residues" evidence="1">
    <location>
        <begin position="7"/>
        <end position="23"/>
    </location>
</feature>
<dbReference type="Proteomes" id="UP000749311">
    <property type="component" value="Unassembled WGS sequence"/>
</dbReference>